<dbReference type="Gene3D" id="1.25.40.10">
    <property type="entry name" value="Tetratricopeptide repeat domain"/>
    <property type="match status" value="3"/>
</dbReference>
<keyword evidence="4" id="KW-1185">Reference proteome</keyword>
<dbReference type="EMBL" id="BPVZ01000071">
    <property type="protein sequence ID" value="GKV25995.1"/>
    <property type="molecule type" value="Genomic_DNA"/>
</dbReference>
<feature type="repeat" description="PPR" evidence="2">
    <location>
        <begin position="439"/>
        <end position="473"/>
    </location>
</feature>
<evidence type="ECO:0000256" key="1">
    <source>
        <dbReference type="ARBA" id="ARBA00022737"/>
    </source>
</evidence>
<feature type="repeat" description="PPR" evidence="2">
    <location>
        <begin position="262"/>
        <end position="296"/>
    </location>
</feature>
<dbReference type="AlphaFoldDB" id="A0AAV5KMY8"/>
<dbReference type="PANTHER" id="PTHR47003:SF2">
    <property type="entry name" value="OS01G0970900 PROTEIN"/>
    <property type="match status" value="1"/>
</dbReference>
<feature type="repeat" description="PPR" evidence="2">
    <location>
        <begin position="404"/>
        <end position="438"/>
    </location>
</feature>
<evidence type="ECO:0008006" key="5">
    <source>
        <dbReference type="Google" id="ProtNLM"/>
    </source>
</evidence>
<dbReference type="NCBIfam" id="TIGR00756">
    <property type="entry name" value="PPR"/>
    <property type="match status" value="3"/>
</dbReference>
<evidence type="ECO:0000256" key="2">
    <source>
        <dbReference type="PROSITE-ProRule" id="PRU00708"/>
    </source>
</evidence>
<dbReference type="Pfam" id="PF12854">
    <property type="entry name" value="PPR_1"/>
    <property type="match status" value="1"/>
</dbReference>
<reference evidence="3 4" key="1">
    <citation type="journal article" date="2021" name="Commun. Biol.">
        <title>The genome of Shorea leprosula (Dipterocarpaceae) highlights the ecological relevance of drought in aseasonal tropical rainforests.</title>
        <authorList>
            <person name="Ng K.K.S."/>
            <person name="Kobayashi M.J."/>
            <person name="Fawcett J.A."/>
            <person name="Hatakeyama M."/>
            <person name="Paape T."/>
            <person name="Ng C.H."/>
            <person name="Ang C.C."/>
            <person name="Tnah L.H."/>
            <person name="Lee C.T."/>
            <person name="Nishiyama T."/>
            <person name="Sese J."/>
            <person name="O'Brien M.J."/>
            <person name="Copetti D."/>
            <person name="Mohd Noor M.I."/>
            <person name="Ong R.C."/>
            <person name="Putra M."/>
            <person name="Sireger I.Z."/>
            <person name="Indrioko S."/>
            <person name="Kosugi Y."/>
            <person name="Izuno A."/>
            <person name="Isagi Y."/>
            <person name="Lee S.L."/>
            <person name="Shimizu K.K."/>
        </authorList>
    </citation>
    <scope>NUCLEOTIDE SEQUENCE [LARGE SCALE GENOMIC DNA]</scope>
    <source>
        <strain evidence="3">214</strain>
    </source>
</reference>
<dbReference type="Pfam" id="PF01535">
    <property type="entry name" value="PPR"/>
    <property type="match status" value="2"/>
</dbReference>
<evidence type="ECO:0000313" key="3">
    <source>
        <dbReference type="EMBL" id="GKV25995.1"/>
    </source>
</evidence>
<proteinExistence type="predicted"/>
<evidence type="ECO:0000313" key="4">
    <source>
        <dbReference type="Proteomes" id="UP001054252"/>
    </source>
</evidence>
<name>A0AAV5KMY8_9ROSI</name>
<sequence>MHRSKAIPSSLRVASSRLLTRHGSTRQLSAQVTHSSQLSSCLSYEPGFSHLLEAHQKHRSSKINSLLQKIVSNEWSNELEAELEKSKSVLTHGTVIYVLKKLDKDPQKASTFFNWARIKNGFTPSSSVYSFLLRILARKDTMKHFWITLQKMKEQGFYLDEETYLTIQAVFKKEKMTGDIGALTYFNNRMLEQNALDVTAKMVANVVLGAEWSNKVEKELQEMKITVSDNFVIRTLKELRNYPVKALKIFHWAAQCSDYDHNTITYNAVLRVLARHDSVEEFWSSFEEMNSLGYEMDMDTYIKISRQFQKSKMVEDAVKLYEFMMDGPYKPSIQDCNLLLRNISGGGNPDLNLVFRVTKKYEATGNLPSKPIYDGIHRSLTSLGKFDEAENILKVMKNAGFEPDNITYSQLVFGLCKAERLEKACEVLDEMEASGCIPDIKTWTILIQGHCNANAVDRALMCFAKMMEKNLDPDADLLDVLISGFLSQKRINGAYQLLVEMVKQACLRPWQATFKKLIEKLLGLRKFEEAMNLLYFMKKQSYPPYHEPFIQYISKFGTVGDALEFLGALTVKDYPSSATYHYLLKAFVKEGRFSEAQDVLYKCPHHIRTHPQICELFGSEKIV</sequence>
<dbReference type="GO" id="GO:0008380">
    <property type="term" value="P:RNA splicing"/>
    <property type="evidence" value="ECO:0007669"/>
    <property type="project" value="InterPro"/>
</dbReference>
<dbReference type="InterPro" id="IPR011990">
    <property type="entry name" value="TPR-like_helical_dom_sf"/>
</dbReference>
<gene>
    <name evidence="3" type="ORF">SLEP1_g35362</name>
</gene>
<dbReference type="InterPro" id="IPR002885">
    <property type="entry name" value="PPR_rpt"/>
</dbReference>
<dbReference type="InterPro" id="IPR044578">
    <property type="entry name" value="BIR6-like"/>
</dbReference>
<dbReference type="Proteomes" id="UP001054252">
    <property type="component" value="Unassembled WGS sequence"/>
</dbReference>
<comment type="caution">
    <text evidence="3">The sequence shown here is derived from an EMBL/GenBank/DDBJ whole genome shotgun (WGS) entry which is preliminary data.</text>
</comment>
<accession>A0AAV5KMY8</accession>
<dbReference type="PROSITE" id="PS51375">
    <property type="entry name" value="PPR"/>
    <property type="match status" value="4"/>
</dbReference>
<keyword evidence="1" id="KW-0677">Repeat</keyword>
<organism evidence="3 4">
    <name type="scientific">Rubroshorea leprosula</name>
    <dbReference type="NCBI Taxonomy" id="152421"/>
    <lineage>
        <taxon>Eukaryota</taxon>
        <taxon>Viridiplantae</taxon>
        <taxon>Streptophyta</taxon>
        <taxon>Embryophyta</taxon>
        <taxon>Tracheophyta</taxon>
        <taxon>Spermatophyta</taxon>
        <taxon>Magnoliopsida</taxon>
        <taxon>eudicotyledons</taxon>
        <taxon>Gunneridae</taxon>
        <taxon>Pentapetalae</taxon>
        <taxon>rosids</taxon>
        <taxon>malvids</taxon>
        <taxon>Malvales</taxon>
        <taxon>Dipterocarpaceae</taxon>
        <taxon>Rubroshorea</taxon>
    </lineage>
</organism>
<protein>
    <recommendedName>
        <fullName evidence="5">Pentatricopeptide repeat-containing protein</fullName>
    </recommendedName>
</protein>
<feature type="repeat" description="PPR" evidence="2">
    <location>
        <begin position="369"/>
        <end position="403"/>
    </location>
</feature>
<dbReference type="PANTHER" id="PTHR47003">
    <property type="entry name" value="OS01G0970900 PROTEIN"/>
    <property type="match status" value="1"/>
</dbReference>
<dbReference type="Pfam" id="PF13041">
    <property type="entry name" value="PPR_2"/>
    <property type="match status" value="1"/>
</dbReference>